<dbReference type="KEGG" id="pfh:PFHG_05563"/>
<dbReference type="Proteomes" id="UP000054289">
    <property type="component" value="Unassembled WGS sequence"/>
</dbReference>
<accession>A0A0L7KM98</accession>
<reference evidence="3" key="2">
    <citation type="submission" date="2006-03" db="EMBL/GenBank/DDBJ databases">
        <title>The genome sequence of the Plasmodium falciparum HB3.</title>
        <authorList>
            <consortium name="The Broad Institute Genome Sequencing Platform"/>
            <person name="Birren B."/>
            <person name="Lander E."/>
            <person name="Galagan J."/>
            <person name="Nusbaum C."/>
            <person name="Devon K."/>
            <person name="Henn M."/>
            <person name="Jaffe D."/>
            <person name="Butler J."/>
            <person name="Alvarez P."/>
            <person name="Gnerre S."/>
            <person name="Grabherr M."/>
            <person name="Kleber M."/>
            <person name="Mauceli E."/>
            <person name="Brockman W."/>
            <person name="MacCallum I.A."/>
            <person name="Rounsley S."/>
            <person name="Young S."/>
            <person name="LaButti K."/>
            <person name="Pushparaj V."/>
            <person name="DeCaprio D."/>
            <person name="Crawford M."/>
            <person name="Koehrsen M."/>
            <person name="Engels R."/>
            <person name="Montgomery P."/>
            <person name="Pearson M."/>
            <person name="Howarth C."/>
            <person name="Larson L."/>
            <person name="Luoma S."/>
            <person name="White J."/>
            <person name="Kodira C."/>
            <person name="Zeng Q."/>
            <person name="Oleary S."/>
            <person name="Yandava C."/>
            <person name="Alvarado L."/>
            <person name="Wirth D."/>
            <person name="Volkman S."/>
            <person name="Hartl D."/>
        </authorList>
    </citation>
    <scope>NUCLEOTIDE SEQUENCE [LARGE SCALE GENOMIC DNA]</scope>
</reference>
<dbReference type="AlphaFoldDB" id="A0A0L7KM98"/>
<proteinExistence type="predicted"/>
<feature type="compositionally biased region" description="Low complexity" evidence="1">
    <location>
        <begin position="41"/>
        <end position="58"/>
    </location>
</feature>
<evidence type="ECO:0000256" key="1">
    <source>
        <dbReference type="SAM" id="MobiDB-lite"/>
    </source>
</evidence>
<evidence type="ECO:0000313" key="2">
    <source>
        <dbReference type="EMBL" id="KOB64245.1"/>
    </source>
</evidence>
<sequence>MSISDDNNDDDDDKCSISYNNYIFEEENFKNKDLNKLNHMDNSNKNSNNNNNYYYSNSNDDADKSNRININIDSFQNILIKLHKQNISKLLNKDIILMEEIYLINTLEIINIIFEFFQIQDVYKLIHRSLLLRIMDYFFYLINKNIHNFIYEKKKINELERNHLYENFVLIQNKISFVMINCIGTIN</sequence>
<name>A0A0L7KM98_PLAFX</name>
<gene>
    <name evidence="2" type="ORF">PFHG_05563</name>
</gene>
<organism evidence="2 3">
    <name type="scientific">Plasmodium falciparum (isolate HB3)</name>
    <dbReference type="NCBI Taxonomy" id="137071"/>
    <lineage>
        <taxon>Eukaryota</taxon>
        <taxon>Sar</taxon>
        <taxon>Alveolata</taxon>
        <taxon>Apicomplexa</taxon>
        <taxon>Aconoidasida</taxon>
        <taxon>Haemosporida</taxon>
        <taxon>Plasmodiidae</taxon>
        <taxon>Plasmodium</taxon>
        <taxon>Plasmodium (Laverania)</taxon>
    </lineage>
</organism>
<evidence type="ECO:0000313" key="3">
    <source>
        <dbReference type="Proteomes" id="UP000054289"/>
    </source>
</evidence>
<protein>
    <submittedName>
        <fullName evidence="2">Uncharacterized protein</fullName>
    </submittedName>
</protein>
<dbReference type="EMBL" id="GG701199">
    <property type="protein sequence ID" value="KOB64245.1"/>
    <property type="molecule type" value="Genomic_DNA"/>
</dbReference>
<feature type="region of interest" description="Disordered" evidence="1">
    <location>
        <begin position="35"/>
        <end position="58"/>
    </location>
</feature>
<reference evidence="2 3" key="1">
    <citation type="submission" date="2006-03" db="EMBL/GenBank/DDBJ databases">
        <title>Annotation of Plasmodium falciparum HB3.</title>
        <authorList>
            <consortium name="The Broad Institute Genome Sequencing Platform"/>
            <person name="Volkman S.K."/>
            <person name="Neafsey D.E."/>
            <person name="Dash A.P."/>
            <person name="Chitnis C.E."/>
            <person name="Hartl D.L."/>
            <person name="Young S.K."/>
            <person name="Zeng Q."/>
            <person name="Koehrsen M."/>
            <person name="Alvarado L."/>
            <person name="Berlin A."/>
            <person name="Borenstein D."/>
            <person name="Chapman S.B."/>
            <person name="Chen Z."/>
            <person name="Engels R."/>
            <person name="Freedman E."/>
            <person name="Gellesch M."/>
            <person name="Goldberg J."/>
            <person name="Griggs A."/>
            <person name="Gujja S."/>
            <person name="Heilman E.R."/>
            <person name="Heiman D.I."/>
            <person name="Howarth C."/>
            <person name="Jen D."/>
            <person name="Larson L."/>
            <person name="Mehta T."/>
            <person name="Neiman D."/>
            <person name="Park D."/>
            <person name="Pearson M."/>
            <person name="Roberts A."/>
            <person name="Saif S."/>
            <person name="Shea T."/>
            <person name="Shenoy N."/>
            <person name="Sisk P."/>
            <person name="Stolte C."/>
            <person name="Sykes S."/>
            <person name="Walk T."/>
            <person name="White J."/>
            <person name="Yandava C."/>
            <person name="Haas B."/>
            <person name="Henn M.R."/>
            <person name="Nusbaum C."/>
            <person name="Birren B."/>
        </authorList>
    </citation>
    <scope>NUCLEOTIDE SEQUENCE [LARGE SCALE GENOMIC DNA]</scope>
    <source>
        <strain evidence="2">HB3</strain>
    </source>
</reference>